<reference evidence="14 15" key="1">
    <citation type="submission" date="2024-03" db="EMBL/GenBank/DDBJ databases">
        <title>Pseudoalteromonas qingdaonensis sp. nov., isolated from the intestines of marine benthic organisms.</title>
        <authorList>
            <person name="Lin X."/>
            <person name="Fang S."/>
            <person name="Hu X."/>
        </authorList>
    </citation>
    <scope>NUCLEOTIDE SEQUENCE [LARGE SCALE GENOMIC DNA]</scope>
    <source>
        <strain evidence="14 15">YIC-827</strain>
    </source>
</reference>
<feature type="domain" description="Aminotransferase class I/classII large" evidence="13">
    <location>
        <begin position="47"/>
        <end position="352"/>
    </location>
</feature>
<dbReference type="InterPro" id="IPR005861">
    <property type="entry name" value="HisP_aminotrans"/>
</dbReference>
<proteinExistence type="inferred from homology"/>
<dbReference type="Pfam" id="PF00155">
    <property type="entry name" value="Aminotran_1_2"/>
    <property type="match status" value="1"/>
</dbReference>
<evidence type="ECO:0000256" key="12">
    <source>
        <dbReference type="RuleBase" id="RU003693"/>
    </source>
</evidence>
<comment type="subunit">
    <text evidence="4">Homodimer.</text>
</comment>
<comment type="pathway">
    <text evidence="2">Amino-acid biosynthesis; L-histidine biosynthesis; L-histidine from 5-phospho-alpha-D-ribose 1-diphosphate: step 7/9.</text>
</comment>
<evidence type="ECO:0000256" key="1">
    <source>
        <dbReference type="ARBA" id="ARBA00001933"/>
    </source>
</evidence>
<dbReference type="SUPFAM" id="SSF53383">
    <property type="entry name" value="PLP-dependent transferases"/>
    <property type="match status" value="1"/>
</dbReference>
<keyword evidence="10" id="KW-0368">Histidine biosynthesis</keyword>
<dbReference type="Proteomes" id="UP001447008">
    <property type="component" value="Unassembled WGS sequence"/>
</dbReference>
<protein>
    <recommendedName>
        <fullName evidence="5">histidinol-phosphate transaminase</fullName>
        <ecNumber evidence="5">2.6.1.9</ecNumber>
    </recommendedName>
</protein>
<evidence type="ECO:0000256" key="10">
    <source>
        <dbReference type="ARBA" id="ARBA00023102"/>
    </source>
</evidence>
<dbReference type="EC" id="2.6.1.9" evidence="5"/>
<organism evidence="14 15">
    <name type="scientific">Pseudoalteromonas qingdaonensis</name>
    <dbReference type="NCBI Taxonomy" id="3131913"/>
    <lineage>
        <taxon>Bacteria</taxon>
        <taxon>Pseudomonadati</taxon>
        <taxon>Pseudomonadota</taxon>
        <taxon>Gammaproteobacteria</taxon>
        <taxon>Alteromonadales</taxon>
        <taxon>Pseudoalteromonadaceae</taxon>
        <taxon>Pseudoalteromonas</taxon>
    </lineage>
</organism>
<dbReference type="CDD" id="cd00609">
    <property type="entry name" value="AAT_like"/>
    <property type="match status" value="1"/>
</dbReference>
<dbReference type="InterPro" id="IPR015424">
    <property type="entry name" value="PyrdxlP-dep_Trfase"/>
</dbReference>
<dbReference type="InterPro" id="IPR015422">
    <property type="entry name" value="PyrdxlP-dep_Trfase_small"/>
</dbReference>
<dbReference type="PANTHER" id="PTHR42885">
    <property type="entry name" value="HISTIDINOL-PHOSPHATE AMINOTRANSFERASE-RELATED"/>
    <property type="match status" value="1"/>
</dbReference>
<dbReference type="Gene3D" id="3.40.640.10">
    <property type="entry name" value="Type I PLP-dependent aspartate aminotransferase-like (Major domain)"/>
    <property type="match status" value="1"/>
</dbReference>
<evidence type="ECO:0000256" key="11">
    <source>
        <dbReference type="ARBA" id="ARBA00047481"/>
    </source>
</evidence>
<dbReference type="GO" id="GO:0004400">
    <property type="term" value="F:histidinol-phosphate transaminase activity"/>
    <property type="evidence" value="ECO:0007669"/>
    <property type="project" value="UniProtKB-EC"/>
</dbReference>
<evidence type="ECO:0000256" key="2">
    <source>
        <dbReference type="ARBA" id="ARBA00005011"/>
    </source>
</evidence>
<name>A0ABU9MZK1_9GAMM</name>
<evidence type="ECO:0000259" key="13">
    <source>
        <dbReference type="Pfam" id="PF00155"/>
    </source>
</evidence>
<evidence type="ECO:0000256" key="8">
    <source>
        <dbReference type="ARBA" id="ARBA00022679"/>
    </source>
</evidence>
<comment type="caution">
    <text evidence="14">The sequence shown here is derived from an EMBL/GenBank/DDBJ whole genome shotgun (WGS) entry which is preliminary data.</text>
</comment>
<comment type="cofactor">
    <cofactor evidence="1 12">
        <name>pyridoxal 5'-phosphate</name>
        <dbReference type="ChEBI" id="CHEBI:597326"/>
    </cofactor>
</comment>
<dbReference type="Gene3D" id="3.90.1150.10">
    <property type="entry name" value="Aspartate Aminotransferase, domain 1"/>
    <property type="match status" value="1"/>
</dbReference>
<dbReference type="InterPro" id="IPR004839">
    <property type="entry name" value="Aminotransferase_I/II_large"/>
</dbReference>
<keyword evidence="9 12" id="KW-0663">Pyridoxal phosphate</keyword>
<dbReference type="PANTHER" id="PTHR42885:SF2">
    <property type="entry name" value="HISTIDINOL-PHOSPHATE AMINOTRANSFERASE"/>
    <property type="match status" value="1"/>
</dbReference>
<evidence type="ECO:0000256" key="4">
    <source>
        <dbReference type="ARBA" id="ARBA00011738"/>
    </source>
</evidence>
<keyword evidence="7" id="KW-0028">Amino-acid biosynthesis</keyword>
<comment type="catalytic activity">
    <reaction evidence="11">
        <text>L-histidinol phosphate + 2-oxoglutarate = 3-(imidazol-4-yl)-2-oxopropyl phosphate + L-glutamate</text>
        <dbReference type="Rhea" id="RHEA:23744"/>
        <dbReference type="ChEBI" id="CHEBI:16810"/>
        <dbReference type="ChEBI" id="CHEBI:29985"/>
        <dbReference type="ChEBI" id="CHEBI:57766"/>
        <dbReference type="ChEBI" id="CHEBI:57980"/>
        <dbReference type="EC" id="2.6.1.9"/>
    </reaction>
</comment>
<dbReference type="NCBIfam" id="TIGR01141">
    <property type="entry name" value="hisC"/>
    <property type="match status" value="1"/>
</dbReference>
<evidence type="ECO:0000256" key="5">
    <source>
        <dbReference type="ARBA" id="ARBA00012748"/>
    </source>
</evidence>
<comment type="similarity">
    <text evidence="3">Belongs to the class-II pyridoxal-phosphate-dependent aminotransferase family. Histidinol-phosphate aminotransferase subfamily.</text>
</comment>
<accession>A0ABU9MZK1</accession>
<evidence type="ECO:0000313" key="15">
    <source>
        <dbReference type="Proteomes" id="UP001447008"/>
    </source>
</evidence>
<dbReference type="RefSeq" id="WP_342678739.1">
    <property type="nucleotide sequence ID" value="NZ_JBCGCU010000010.1"/>
</dbReference>
<gene>
    <name evidence="14" type="primary">hisC</name>
    <name evidence="14" type="ORF">WCN91_10290</name>
</gene>
<evidence type="ECO:0000256" key="6">
    <source>
        <dbReference type="ARBA" id="ARBA00022576"/>
    </source>
</evidence>
<keyword evidence="8 14" id="KW-0808">Transferase</keyword>
<evidence type="ECO:0000256" key="7">
    <source>
        <dbReference type="ARBA" id="ARBA00022605"/>
    </source>
</evidence>
<keyword evidence="15" id="KW-1185">Reference proteome</keyword>
<dbReference type="PROSITE" id="PS00599">
    <property type="entry name" value="AA_TRANSFER_CLASS_2"/>
    <property type="match status" value="1"/>
</dbReference>
<dbReference type="InterPro" id="IPR015421">
    <property type="entry name" value="PyrdxlP-dep_Trfase_major"/>
</dbReference>
<evidence type="ECO:0000256" key="3">
    <source>
        <dbReference type="ARBA" id="ARBA00007970"/>
    </source>
</evidence>
<keyword evidence="6 14" id="KW-0032">Aminotransferase</keyword>
<evidence type="ECO:0000313" key="14">
    <source>
        <dbReference type="EMBL" id="MEM0515794.1"/>
    </source>
</evidence>
<evidence type="ECO:0000256" key="9">
    <source>
        <dbReference type="ARBA" id="ARBA00022898"/>
    </source>
</evidence>
<sequence>MSTDVKQSDTLRLPPGLLPKNIADLSAYSSAKSEKLSGSTWLNANESPYTREYKLSGQALNRYPDPQPQQVIQAYADYVGLAPEQVVMTRGADEGIELLVRTFCQSAKDSIAIFAPTYGMYKVTADTHNVALNTLSQELLLQGDVDEICTQVGDAKLVFICNPNNPTGALVSQDKIAAIAARLTSSALVVVDEAYIEFCPEQSAVSLLADYANVVVLRTLSKAFALAGLRTGFTLANTQVLAPLRKVLAPYPVSTVVADITAQALSTSNIASMRRQVDILNALKSRLQQWLEQSDAVTRVLKGKGNFVTLQLKDKNAIAIAYQQGLVMRPFTLYGQDNWLRISIGNEQELGEVKAWLDSLTGSTATNQ</sequence>
<dbReference type="InterPro" id="IPR001917">
    <property type="entry name" value="Aminotrans_II_pyridoxalP_BS"/>
</dbReference>
<dbReference type="EMBL" id="JBCGCU010000010">
    <property type="protein sequence ID" value="MEM0515794.1"/>
    <property type="molecule type" value="Genomic_DNA"/>
</dbReference>